<dbReference type="EMBL" id="CP093313">
    <property type="protein sequence ID" value="UWZ82540.1"/>
    <property type="molecule type" value="Genomic_DNA"/>
</dbReference>
<keyword evidence="3" id="KW-1185">Reference proteome</keyword>
<name>A0A9J7BHX0_9BACT</name>
<keyword evidence="1" id="KW-1133">Transmembrane helix</keyword>
<dbReference type="NCBIfam" id="TIGR02206">
    <property type="entry name" value="intg_mem_TP0381"/>
    <property type="match status" value="1"/>
</dbReference>
<proteinExistence type="predicted"/>
<keyword evidence="1" id="KW-0812">Transmembrane</keyword>
<gene>
    <name evidence="2" type="ORF">MOP44_18435</name>
</gene>
<dbReference type="KEGG" id="orp:MOP44_18435"/>
<dbReference type="RefSeq" id="WP_260791725.1">
    <property type="nucleotide sequence ID" value="NZ_CP093313.1"/>
</dbReference>
<evidence type="ECO:0000256" key="1">
    <source>
        <dbReference type="SAM" id="Phobius"/>
    </source>
</evidence>
<feature type="transmembrane region" description="Helical" evidence="1">
    <location>
        <begin position="153"/>
        <end position="174"/>
    </location>
</feature>
<dbReference type="Pfam" id="PF14808">
    <property type="entry name" value="TMEM164"/>
    <property type="match status" value="1"/>
</dbReference>
<reference evidence="2" key="1">
    <citation type="submission" date="2021-04" db="EMBL/GenBank/DDBJ databases">
        <title>Phylogenetic analysis of Acidobacteriaceae.</title>
        <authorList>
            <person name="Qiu L."/>
            <person name="Zhang Q."/>
        </authorList>
    </citation>
    <scope>NUCLEOTIDE SEQUENCE</scope>
    <source>
        <strain evidence="2">DSM 25168</strain>
    </source>
</reference>
<dbReference type="Proteomes" id="UP001059380">
    <property type="component" value="Chromosome"/>
</dbReference>
<accession>A0A9J7BHX0</accession>
<feature type="transmembrane region" description="Helical" evidence="1">
    <location>
        <begin position="42"/>
        <end position="62"/>
    </location>
</feature>
<feature type="transmembrane region" description="Helical" evidence="1">
    <location>
        <begin position="12"/>
        <end position="30"/>
    </location>
</feature>
<dbReference type="InterPro" id="IPR011737">
    <property type="entry name" value="CHP02206_TP0381"/>
</dbReference>
<protein>
    <submittedName>
        <fullName evidence="2">TIGR02206 family membrane protein</fullName>
    </submittedName>
</protein>
<evidence type="ECO:0000313" key="2">
    <source>
        <dbReference type="EMBL" id="UWZ82540.1"/>
    </source>
</evidence>
<organism evidence="2 3">
    <name type="scientific">Occallatibacter riparius</name>
    <dbReference type="NCBI Taxonomy" id="1002689"/>
    <lineage>
        <taxon>Bacteria</taxon>
        <taxon>Pseudomonadati</taxon>
        <taxon>Acidobacteriota</taxon>
        <taxon>Terriglobia</taxon>
        <taxon>Terriglobales</taxon>
        <taxon>Acidobacteriaceae</taxon>
        <taxon>Occallatibacter</taxon>
    </lineage>
</organism>
<feature type="transmembrane region" description="Helical" evidence="1">
    <location>
        <begin position="197"/>
        <end position="219"/>
    </location>
</feature>
<keyword evidence="1" id="KW-0472">Membrane</keyword>
<dbReference type="AlphaFoldDB" id="A0A9J7BHX0"/>
<evidence type="ECO:0000313" key="3">
    <source>
        <dbReference type="Proteomes" id="UP001059380"/>
    </source>
</evidence>
<feature type="transmembrane region" description="Helical" evidence="1">
    <location>
        <begin position="120"/>
        <end position="141"/>
    </location>
</feature>
<sequence>MNVPFHAFGPAHLAVIGAVPALAAALVWVQRRISASNRVIRYTLAALLLLNFLAYYTSFALAGEPLFPGHIPLELCDVSVPLTIAVLLTRNPALFDVAYYWGLAGAGNALFTPNYTHATWFIWVQYFISHGLIVVATLYLVWTHQARPRLGSVLRAMVATNLYALIPGICDYLYGTNYMYLRGKPPAPTLLNVLGPWPWYILICEVLAFGLFYLLYLPFRQVGEAATERQEDGKGAQTSLSRS</sequence>